<keyword evidence="3" id="KW-1185">Reference proteome</keyword>
<keyword evidence="1" id="KW-0472">Membrane</keyword>
<dbReference type="Proteomes" id="UP000731907">
    <property type="component" value="Unassembled WGS sequence"/>
</dbReference>
<protein>
    <submittedName>
        <fullName evidence="2">Uncharacterized protein</fullName>
    </submittedName>
</protein>
<dbReference type="EMBL" id="JAAATX020000012">
    <property type="protein sequence ID" value="MBU9699524.1"/>
    <property type="molecule type" value="Genomic_DNA"/>
</dbReference>
<feature type="transmembrane region" description="Helical" evidence="1">
    <location>
        <begin position="31"/>
        <end position="49"/>
    </location>
</feature>
<comment type="caution">
    <text evidence="2">The sequence shown here is derived from an EMBL/GenBank/DDBJ whole genome shotgun (WGS) entry which is preliminary data.</text>
</comment>
<organism evidence="2 3">
    <name type="scientific">Paragemmobacter amnigenus</name>
    <dbReference type="NCBI Taxonomy" id="2852097"/>
    <lineage>
        <taxon>Bacteria</taxon>
        <taxon>Pseudomonadati</taxon>
        <taxon>Pseudomonadota</taxon>
        <taxon>Alphaproteobacteria</taxon>
        <taxon>Rhodobacterales</taxon>
        <taxon>Paracoccaceae</taxon>
        <taxon>Paragemmobacter</taxon>
    </lineage>
</organism>
<proteinExistence type="predicted"/>
<reference evidence="2 3" key="1">
    <citation type="submission" date="2021-06" db="EMBL/GenBank/DDBJ databases">
        <title>Rhodobacteraceae bacterium strain HSP-20.</title>
        <authorList>
            <person name="Chen W.-M."/>
        </authorList>
    </citation>
    <scope>NUCLEOTIDE SEQUENCE [LARGE SCALE GENOMIC DNA]</scope>
    <source>
        <strain evidence="2 3">HSP-20</strain>
    </source>
</reference>
<sequence length="173" mass="18472">MGLELIAAFVAAVAFAGMAMLARKLSRGVLPVWITPAAAGLGMIAFAVWSEYDWFGRLSGELPEGVTIVWQDDAPSPLRPWTFVVPLTTAFTAMDTRKLAPHPDNGALVLAPVYAFARWEGVKEGFMVVDCAKRQSAILTETVRIDAAGLLTGADWLPMTEDDAIGSAACSES</sequence>
<keyword evidence="1" id="KW-1133">Transmembrane helix</keyword>
<evidence type="ECO:0000313" key="2">
    <source>
        <dbReference type="EMBL" id="MBU9699524.1"/>
    </source>
</evidence>
<gene>
    <name evidence="2" type="ORF">GU927_016890</name>
</gene>
<name>A0ABS6J9F7_9RHOB</name>
<accession>A0ABS6J9F7</accession>
<keyword evidence="1" id="KW-0812">Transmembrane</keyword>
<evidence type="ECO:0000313" key="3">
    <source>
        <dbReference type="Proteomes" id="UP000731907"/>
    </source>
</evidence>
<dbReference type="RefSeq" id="WP_161763630.1">
    <property type="nucleotide sequence ID" value="NZ_JAAATX020000012.1"/>
</dbReference>
<evidence type="ECO:0000256" key="1">
    <source>
        <dbReference type="SAM" id="Phobius"/>
    </source>
</evidence>